<dbReference type="GO" id="GO:0003824">
    <property type="term" value="F:catalytic activity"/>
    <property type="evidence" value="ECO:0007669"/>
    <property type="project" value="InterPro"/>
</dbReference>
<organism evidence="2 3">
    <name type="scientific">Perkinsus olseni</name>
    <name type="common">Perkinsus atlanticus</name>
    <dbReference type="NCBI Taxonomy" id="32597"/>
    <lineage>
        <taxon>Eukaryota</taxon>
        <taxon>Sar</taxon>
        <taxon>Alveolata</taxon>
        <taxon>Perkinsozoa</taxon>
        <taxon>Perkinsea</taxon>
        <taxon>Perkinsida</taxon>
        <taxon>Perkinsidae</taxon>
        <taxon>Perkinsus</taxon>
    </lineage>
</organism>
<sequence length="504" mass="57023">QALACMDVDVIAIQEPPRAHSCRRLLSESATQDWALVVGKSPSRSAILLRKHISYTAIEGMSNLSDWSGVDIACGGKAETTTRILSGYCPSDGRITMEQCLDGVSQHVRGRRVLLCCDSNAWNNAWGSPPDGGSYQRRRGYVLEEWATGLDLHLLNDPDSPPTFRSHRTTLNNAAITSHIDVTFCSEALTRRLIHWRVNWDHPLSMISDHAAILLVLSAIPSAPVVPPWHNKGFFDADRFAEEVSGYFSDIREIDFSALHWDQVESVTETVSGKLKKLVEACRRPPRIPAGKPAWWTRELASLDDRVKWLRRRVKRTNGSSLVRAELRAACRDLKRLRRQTIDSHARKVISKITDPQDAFAFHKRWRDANAGYTHTYHSATYVAEALFPDEEDDLPEQATARASLHDRLSYFRSQISTSPPVELRELLDLLRDVRTKSCPGEDAVPIAAVKMTIEREPSFFCSLFSSFFRHRRIPAILKKGYVITLPKRGDRPAWDPKAWRPIT</sequence>
<dbReference type="InterPro" id="IPR005135">
    <property type="entry name" value="Endo/exonuclease/phosphatase"/>
</dbReference>
<accession>A0A7J6U5H8</accession>
<feature type="non-terminal residue" evidence="2">
    <location>
        <position position="1"/>
    </location>
</feature>
<feature type="domain" description="Endonuclease/exonuclease/phosphatase" evidence="1">
    <location>
        <begin position="83"/>
        <end position="213"/>
    </location>
</feature>
<evidence type="ECO:0000259" key="1">
    <source>
        <dbReference type="Pfam" id="PF14529"/>
    </source>
</evidence>
<dbReference type="AlphaFoldDB" id="A0A7J6U5H8"/>
<reference evidence="2 3" key="1">
    <citation type="submission" date="2020-04" db="EMBL/GenBank/DDBJ databases">
        <title>Perkinsus olseni comparative genomics.</title>
        <authorList>
            <person name="Bogema D.R."/>
        </authorList>
    </citation>
    <scope>NUCLEOTIDE SEQUENCE [LARGE SCALE GENOMIC DNA]</scope>
    <source>
        <strain evidence="2">ATCC PRA-205</strain>
    </source>
</reference>
<proteinExistence type="predicted"/>
<dbReference type="Pfam" id="PF14529">
    <property type="entry name" value="Exo_endo_phos_2"/>
    <property type="match status" value="1"/>
</dbReference>
<dbReference type="SUPFAM" id="SSF56219">
    <property type="entry name" value="DNase I-like"/>
    <property type="match status" value="1"/>
</dbReference>
<protein>
    <recommendedName>
        <fullName evidence="1">Endonuclease/exonuclease/phosphatase domain-containing protein</fullName>
    </recommendedName>
</protein>
<name>A0A7J6U5H8_PEROL</name>
<evidence type="ECO:0000313" key="2">
    <source>
        <dbReference type="EMBL" id="KAF4752017.1"/>
    </source>
</evidence>
<feature type="non-terminal residue" evidence="2">
    <location>
        <position position="504"/>
    </location>
</feature>
<gene>
    <name evidence="2" type="ORF">FOZ62_006021</name>
</gene>
<dbReference type="InterPro" id="IPR036691">
    <property type="entry name" value="Endo/exonu/phosph_ase_sf"/>
</dbReference>
<comment type="caution">
    <text evidence="2">The sequence shown here is derived from an EMBL/GenBank/DDBJ whole genome shotgun (WGS) entry which is preliminary data.</text>
</comment>
<dbReference type="Proteomes" id="UP000574390">
    <property type="component" value="Unassembled WGS sequence"/>
</dbReference>
<dbReference type="Gene3D" id="3.60.10.10">
    <property type="entry name" value="Endonuclease/exonuclease/phosphatase"/>
    <property type="match status" value="1"/>
</dbReference>
<dbReference type="EMBL" id="JABANM010002766">
    <property type="protein sequence ID" value="KAF4752017.1"/>
    <property type="molecule type" value="Genomic_DNA"/>
</dbReference>
<evidence type="ECO:0000313" key="3">
    <source>
        <dbReference type="Proteomes" id="UP000574390"/>
    </source>
</evidence>